<dbReference type="Proteomes" id="UP000030742">
    <property type="component" value="Unassembled WGS sequence"/>
</dbReference>
<protein>
    <recommendedName>
        <fullName evidence="10">Polyprenyl synthetase</fullName>
    </recommendedName>
</protein>
<keyword evidence="5" id="KW-0460">Magnesium</keyword>
<evidence type="ECO:0000313" key="8">
    <source>
        <dbReference type="EMBL" id="ERL85812.1"/>
    </source>
</evidence>
<dbReference type="GO" id="GO:0005739">
    <property type="term" value="C:mitochondrion"/>
    <property type="evidence" value="ECO:0007669"/>
    <property type="project" value="TreeGrafter"/>
</dbReference>
<organism evidence="7">
    <name type="scientific">Dendroctonus ponderosae</name>
    <name type="common">Mountain pine beetle</name>
    <dbReference type="NCBI Taxonomy" id="77166"/>
    <lineage>
        <taxon>Eukaryota</taxon>
        <taxon>Metazoa</taxon>
        <taxon>Ecdysozoa</taxon>
        <taxon>Arthropoda</taxon>
        <taxon>Hexapoda</taxon>
        <taxon>Insecta</taxon>
        <taxon>Pterygota</taxon>
        <taxon>Neoptera</taxon>
        <taxon>Endopterygota</taxon>
        <taxon>Coleoptera</taxon>
        <taxon>Polyphaga</taxon>
        <taxon>Cucujiformia</taxon>
        <taxon>Curculionidae</taxon>
        <taxon>Scolytinae</taxon>
        <taxon>Dendroctonus</taxon>
    </lineage>
</organism>
<evidence type="ECO:0000256" key="5">
    <source>
        <dbReference type="ARBA" id="ARBA00022842"/>
    </source>
</evidence>
<accession>N6SY33</accession>
<keyword evidence="4" id="KW-0479">Metal-binding</keyword>
<dbReference type="PANTHER" id="PTHR12001:SF69">
    <property type="entry name" value="ALL TRANS-POLYPRENYL-DIPHOSPHATE SYNTHASE PDSS1"/>
    <property type="match status" value="1"/>
</dbReference>
<dbReference type="InterPro" id="IPR008949">
    <property type="entry name" value="Isoprenoid_synthase_dom_sf"/>
</dbReference>
<dbReference type="EMBL" id="KB741213">
    <property type="protein sequence ID" value="ENN72689.1"/>
    <property type="molecule type" value="Genomic_DNA"/>
</dbReference>
<keyword evidence="3" id="KW-0808">Transferase</keyword>
<dbReference type="STRING" id="77166.N6SY33"/>
<evidence type="ECO:0008006" key="10">
    <source>
        <dbReference type="Google" id="ProtNLM"/>
    </source>
</evidence>
<dbReference type="PROSITE" id="PS00723">
    <property type="entry name" value="POLYPRENYL_SYNTHASE_1"/>
    <property type="match status" value="1"/>
</dbReference>
<dbReference type="GO" id="GO:0006744">
    <property type="term" value="P:ubiquinone biosynthetic process"/>
    <property type="evidence" value="ECO:0007669"/>
    <property type="project" value="TreeGrafter"/>
</dbReference>
<dbReference type="InterPro" id="IPR033749">
    <property type="entry name" value="Polyprenyl_synt_CS"/>
</dbReference>
<reference evidence="7 9" key="1">
    <citation type="journal article" date="2013" name="Genome Biol.">
        <title>Draft genome of the mountain pine beetle, Dendroctonus ponderosae Hopkins, a major forest pest.</title>
        <authorList>
            <person name="Keeling C.I."/>
            <person name="Yuen M.M."/>
            <person name="Liao N.Y."/>
            <person name="Docking T.R."/>
            <person name="Chan S.K."/>
            <person name="Taylor G.A."/>
            <person name="Palmquist D.L."/>
            <person name="Jackman S.D."/>
            <person name="Nguyen A."/>
            <person name="Li M."/>
            <person name="Henderson H."/>
            <person name="Janes J.K."/>
            <person name="Zhao Y."/>
            <person name="Pandoh P."/>
            <person name="Moore R."/>
            <person name="Sperling F.A."/>
            <person name="Huber D.P."/>
            <person name="Birol I."/>
            <person name="Jones S.J."/>
            <person name="Bohlmann J."/>
        </authorList>
    </citation>
    <scope>NUCLEOTIDE SEQUENCE</scope>
</reference>
<gene>
    <name evidence="8" type="ORF">D910_03227</name>
    <name evidence="7" type="ORF">YQE_10784</name>
</gene>
<dbReference type="OMA" id="REMINMI"/>
<feature type="non-terminal residue" evidence="7">
    <location>
        <position position="1"/>
    </location>
</feature>
<comment type="cofactor">
    <cofactor evidence="1">
        <name>Mg(2+)</name>
        <dbReference type="ChEBI" id="CHEBI:18420"/>
    </cofactor>
</comment>
<evidence type="ECO:0000313" key="9">
    <source>
        <dbReference type="Proteomes" id="UP000030742"/>
    </source>
</evidence>
<dbReference type="GO" id="GO:0004659">
    <property type="term" value="F:prenyltransferase activity"/>
    <property type="evidence" value="ECO:0007669"/>
    <property type="project" value="InterPro"/>
</dbReference>
<evidence type="ECO:0000256" key="1">
    <source>
        <dbReference type="ARBA" id="ARBA00001946"/>
    </source>
</evidence>
<dbReference type="OrthoDB" id="9927103at2759"/>
<evidence type="ECO:0000256" key="4">
    <source>
        <dbReference type="ARBA" id="ARBA00022723"/>
    </source>
</evidence>
<dbReference type="Pfam" id="PF00348">
    <property type="entry name" value="polyprenyl_synt"/>
    <property type="match status" value="1"/>
</dbReference>
<dbReference type="Gene3D" id="1.10.600.10">
    <property type="entry name" value="Farnesyl Diphosphate Synthase"/>
    <property type="match status" value="1"/>
</dbReference>
<keyword evidence="6" id="KW-0414">Isoprene biosynthesis</keyword>
<dbReference type="AlphaFoldDB" id="N6SY33"/>
<sequence>MNTQQPGPMPEYQVDPYRLLEDDLKDVYSYIKTVLRRNTYQEGLYEIATYYFDGNGKALRPMVAILMARAINYHMYKENSALLASQREVAMISEMIHTASLVHDDVIDQSDFRRGKPSVNVMWNHKQVSRFSCI</sequence>
<dbReference type="SUPFAM" id="SSF48576">
    <property type="entry name" value="Terpenoid synthases"/>
    <property type="match status" value="1"/>
</dbReference>
<evidence type="ECO:0000313" key="7">
    <source>
        <dbReference type="EMBL" id="ENN72689.1"/>
    </source>
</evidence>
<evidence type="ECO:0000256" key="6">
    <source>
        <dbReference type="ARBA" id="ARBA00023229"/>
    </source>
</evidence>
<dbReference type="GO" id="GO:0046872">
    <property type="term" value="F:metal ion binding"/>
    <property type="evidence" value="ECO:0007669"/>
    <property type="project" value="UniProtKB-KW"/>
</dbReference>
<dbReference type="EMBL" id="KB631753">
    <property type="protein sequence ID" value="ERL85812.1"/>
    <property type="molecule type" value="Genomic_DNA"/>
</dbReference>
<dbReference type="GO" id="GO:1990234">
    <property type="term" value="C:transferase complex"/>
    <property type="evidence" value="ECO:0007669"/>
    <property type="project" value="TreeGrafter"/>
</dbReference>
<dbReference type="HOGENOM" id="CLU_156788_0_0_1"/>
<comment type="similarity">
    <text evidence="2">Belongs to the FPP/GGPP synthase family.</text>
</comment>
<name>N6SY33_DENPD</name>
<dbReference type="GO" id="GO:0008299">
    <property type="term" value="P:isoprenoid biosynthetic process"/>
    <property type="evidence" value="ECO:0007669"/>
    <property type="project" value="UniProtKB-KW"/>
</dbReference>
<dbReference type="GO" id="GO:0042811">
    <property type="term" value="P:pheromone biosynthetic process"/>
    <property type="evidence" value="ECO:0007669"/>
    <property type="project" value="UniProtKB-ARBA"/>
</dbReference>
<proteinExistence type="inferred from homology"/>
<dbReference type="PANTHER" id="PTHR12001">
    <property type="entry name" value="GERANYLGERANYL PYROPHOSPHATE SYNTHASE"/>
    <property type="match status" value="1"/>
</dbReference>
<evidence type="ECO:0000256" key="3">
    <source>
        <dbReference type="ARBA" id="ARBA00022679"/>
    </source>
</evidence>
<evidence type="ECO:0000256" key="2">
    <source>
        <dbReference type="ARBA" id="ARBA00006706"/>
    </source>
</evidence>
<dbReference type="InterPro" id="IPR000092">
    <property type="entry name" value="Polyprenyl_synt"/>
</dbReference>